<dbReference type="GO" id="GO:0051231">
    <property type="term" value="P:spindle elongation"/>
    <property type="evidence" value="ECO:0007669"/>
    <property type="project" value="TreeGrafter"/>
</dbReference>
<dbReference type="InterPro" id="IPR027417">
    <property type="entry name" value="P-loop_NTPase"/>
</dbReference>
<dbReference type="SUPFAM" id="SSF52540">
    <property type="entry name" value="P-loop containing nucleoside triphosphate hydrolases"/>
    <property type="match status" value="1"/>
</dbReference>
<keyword evidence="7" id="KW-1185">Reference proteome</keyword>
<feature type="region of interest" description="Disordered" evidence="4">
    <location>
        <begin position="408"/>
        <end position="469"/>
    </location>
</feature>
<dbReference type="PROSITE" id="PS50067">
    <property type="entry name" value="KINESIN_MOTOR_2"/>
    <property type="match status" value="1"/>
</dbReference>
<dbReference type="InterPro" id="IPR001752">
    <property type="entry name" value="Kinesin_motor_dom"/>
</dbReference>
<dbReference type="Gene3D" id="3.40.850.10">
    <property type="entry name" value="Kinesin motor domain"/>
    <property type="match status" value="1"/>
</dbReference>
<dbReference type="Proteomes" id="UP000194280">
    <property type="component" value="Unassembled WGS sequence"/>
</dbReference>
<feature type="binding site" evidence="3">
    <location>
        <begin position="92"/>
        <end position="99"/>
    </location>
    <ligand>
        <name>ATP</name>
        <dbReference type="ChEBI" id="CHEBI:30616"/>
    </ligand>
</feature>
<dbReference type="InterPro" id="IPR036961">
    <property type="entry name" value="Kinesin_motor_dom_sf"/>
</dbReference>
<evidence type="ECO:0000259" key="5">
    <source>
        <dbReference type="PROSITE" id="PS50067"/>
    </source>
</evidence>
<organism evidence="6 7">
    <name type="scientific">Hortaea werneckii EXF-2000</name>
    <dbReference type="NCBI Taxonomy" id="1157616"/>
    <lineage>
        <taxon>Eukaryota</taxon>
        <taxon>Fungi</taxon>
        <taxon>Dikarya</taxon>
        <taxon>Ascomycota</taxon>
        <taxon>Pezizomycotina</taxon>
        <taxon>Dothideomycetes</taxon>
        <taxon>Dothideomycetidae</taxon>
        <taxon>Mycosphaerellales</taxon>
        <taxon>Teratosphaeriaceae</taxon>
        <taxon>Hortaea</taxon>
    </lineage>
</organism>
<evidence type="ECO:0000256" key="4">
    <source>
        <dbReference type="SAM" id="MobiDB-lite"/>
    </source>
</evidence>
<evidence type="ECO:0000256" key="3">
    <source>
        <dbReference type="PROSITE-ProRule" id="PRU00283"/>
    </source>
</evidence>
<dbReference type="STRING" id="1157616.A0A1Z5TIE7"/>
<dbReference type="GO" id="GO:0005875">
    <property type="term" value="C:microtubule associated complex"/>
    <property type="evidence" value="ECO:0007669"/>
    <property type="project" value="TreeGrafter"/>
</dbReference>
<name>A0A1Z5TIE7_HORWE</name>
<dbReference type="PANTHER" id="PTHR47969">
    <property type="entry name" value="CHROMOSOME-ASSOCIATED KINESIN KIF4A-RELATED"/>
    <property type="match status" value="1"/>
</dbReference>
<comment type="similarity">
    <text evidence="3">Belongs to the TRAFAC class myosin-kinesin ATPase superfamily. Kinesin family.</text>
</comment>
<dbReference type="EMBL" id="MUNK01000039">
    <property type="protein sequence ID" value="OTA35804.1"/>
    <property type="molecule type" value="Genomic_DNA"/>
</dbReference>
<evidence type="ECO:0000256" key="1">
    <source>
        <dbReference type="ARBA" id="ARBA00022701"/>
    </source>
</evidence>
<dbReference type="InterPro" id="IPR027640">
    <property type="entry name" value="Kinesin-like_fam"/>
</dbReference>
<feature type="compositionally biased region" description="Low complexity" evidence="4">
    <location>
        <begin position="584"/>
        <end position="598"/>
    </location>
</feature>
<dbReference type="AlphaFoldDB" id="A0A1Z5TIE7"/>
<keyword evidence="3" id="KW-0547">Nucleotide-binding</keyword>
<feature type="compositionally biased region" description="Polar residues" evidence="4">
    <location>
        <begin position="413"/>
        <end position="433"/>
    </location>
</feature>
<dbReference type="InParanoid" id="A0A1Z5TIE7"/>
<feature type="compositionally biased region" description="Basic and acidic residues" evidence="4">
    <location>
        <begin position="687"/>
        <end position="698"/>
    </location>
</feature>
<evidence type="ECO:0000313" key="7">
    <source>
        <dbReference type="Proteomes" id="UP000194280"/>
    </source>
</evidence>
<dbReference type="InterPro" id="IPR010994">
    <property type="entry name" value="RuvA_2-like"/>
</dbReference>
<dbReference type="Gene3D" id="1.10.150.320">
    <property type="entry name" value="Photosystem II 12 kDa extrinsic protein"/>
    <property type="match status" value="1"/>
</dbReference>
<keyword evidence="3" id="KW-0067">ATP-binding</keyword>
<dbReference type="GO" id="GO:0008017">
    <property type="term" value="F:microtubule binding"/>
    <property type="evidence" value="ECO:0007669"/>
    <property type="project" value="InterPro"/>
</dbReference>
<dbReference type="SUPFAM" id="SSF47781">
    <property type="entry name" value="RuvA domain 2-like"/>
    <property type="match status" value="1"/>
</dbReference>
<dbReference type="VEuPathDB" id="FungiDB:BTJ68_04010"/>
<sequence>MSVRVVARVRPLLKQEVEKDMIVEAARAPTEKTENKSIVRIPNPKNEAEAFSFQFNSVYDQQATQAHIFENEVSPTVKHLFKGYDVTLFAYGVTGTGKTHTMRGGKSLAERGVIPRLLSSIYRRARKVEKDSDGASQVQVSMSYYEIYNDRVFDLFEPPEKRTPAGLPIRDVGGGKTQVVGLTERPCSNLKEFEQLYDQANVNRSTSATKLNAHSSRSHAILCVKVTQSMEDGSTQVSTASAIDLAGSEDNRRTDNNKDRMVESASINKSLFVLAQCVEAISKKQHRVPYRESKMTRILALGQNNGLTVMILNLAPVRSYHLDTLSSLNFANRTKKIEVNEVENQPFFRELQPGKGKLDGDGKANGPGVTNMHRQPLRPKLLSQKSGLQEASGVPKPTKQFAVYSDKVKPATSKPTNVANTSQARASAAQTHARSPKRTSSEANPSLGRPSKVSRPNPPRPTASAQPGLSKDAIEALIEQKVTEALAGRVDSTNVSTADPISDEVQKRLDALEKRVEGQETERAEGLQYLLMAKQHQVRGEEVSALKMYQLALPHFPGNEKLVRKMSALQDRIAMKKVEKRNSPAAKRAAIAPPLAEHPAPEPVPAPPKPAARRRLKVDEDDESFHEDPAEQHDDDEEEEDSFVYRPRTKIRQRPVTSKLVRSATASTAPALPPKPSSLPTATPETEDQHPEEQDEPARPLSAGTDTSTEDLTPDFLSGETPRTKHILRVINTKDVSKIKLLRGVGPKKAEAIVNAICDFEEEEGNGGRECRRVESLGQLGKLRGVGVKTVEGMRAGLGGLAL</sequence>
<dbReference type="GO" id="GO:0007018">
    <property type="term" value="P:microtubule-based movement"/>
    <property type="evidence" value="ECO:0007669"/>
    <property type="project" value="InterPro"/>
</dbReference>
<dbReference type="GO" id="GO:0003777">
    <property type="term" value="F:microtubule motor activity"/>
    <property type="evidence" value="ECO:0007669"/>
    <property type="project" value="InterPro"/>
</dbReference>
<dbReference type="GO" id="GO:0007052">
    <property type="term" value="P:mitotic spindle organization"/>
    <property type="evidence" value="ECO:0007669"/>
    <property type="project" value="TreeGrafter"/>
</dbReference>
<evidence type="ECO:0000256" key="2">
    <source>
        <dbReference type="ARBA" id="ARBA00023175"/>
    </source>
</evidence>
<keyword evidence="2 3" id="KW-0505">Motor protein</keyword>
<feature type="region of interest" description="Disordered" evidence="4">
    <location>
        <begin position="237"/>
        <end position="256"/>
    </location>
</feature>
<feature type="compositionally biased region" description="Pro residues" evidence="4">
    <location>
        <begin position="601"/>
        <end position="610"/>
    </location>
</feature>
<proteinExistence type="inferred from homology"/>
<dbReference type="GO" id="GO:0005524">
    <property type="term" value="F:ATP binding"/>
    <property type="evidence" value="ECO:0007669"/>
    <property type="project" value="UniProtKB-UniRule"/>
</dbReference>
<gene>
    <name evidence="6" type="ORF">BTJ68_04010</name>
</gene>
<dbReference type="PANTHER" id="PTHR47969:SF9">
    <property type="entry name" value="KINESIN-LIKE PROTEIN"/>
    <property type="match status" value="1"/>
</dbReference>
<feature type="compositionally biased region" description="Acidic residues" evidence="4">
    <location>
        <begin position="633"/>
        <end position="642"/>
    </location>
</feature>
<dbReference type="OrthoDB" id="3176171at2759"/>
<keyword evidence="1" id="KW-0493">Microtubule</keyword>
<dbReference type="SMART" id="SM00129">
    <property type="entry name" value="KISc"/>
    <property type="match status" value="1"/>
</dbReference>
<reference evidence="6 7" key="1">
    <citation type="submission" date="2017-01" db="EMBL/GenBank/DDBJ databases">
        <title>The recent genome duplication of the halophilic yeast Hortaea werneckii: insights from long-read sequencing.</title>
        <authorList>
            <person name="Sinha S."/>
            <person name="Flibotte S."/>
            <person name="Neira M."/>
            <person name="Lenassi M."/>
            <person name="Gostincar C."/>
            <person name="Stajich J.E."/>
            <person name="Nislow C.E."/>
        </authorList>
    </citation>
    <scope>NUCLEOTIDE SEQUENCE [LARGE SCALE GENOMIC DNA]</scope>
    <source>
        <strain evidence="6 7">EXF-2000</strain>
    </source>
</reference>
<dbReference type="PRINTS" id="PR00380">
    <property type="entry name" value="KINESINHEAVY"/>
</dbReference>
<protein>
    <recommendedName>
        <fullName evidence="5">Kinesin motor domain-containing protein</fullName>
    </recommendedName>
</protein>
<feature type="domain" description="Kinesin motor" evidence="5">
    <location>
        <begin position="2"/>
        <end position="337"/>
    </location>
</feature>
<dbReference type="Pfam" id="PF00225">
    <property type="entry name" value="Kinesin"/>
    <property type="match status" value="1"/>
</dbReference>
<comment type="caution">
    <text evidence="6">The sequence shown here is derived from an EMBL/GenBank/DDBJ whole genome shotgun (WGS) entry which is preliminary data.</text>
</comment>
<dbReference type="FunFam" id="3.40.850.10:FF:000072">
    <property type="entry name" value="Kinesin family protein"/>
    <property type="match status" value="1"/>
</dbReference>
<feature type="region of interest" description="Disordered" evidence="4">
    <location>
        <begin position="578"/>
        <end position="721"/>
    </location>
</feature>
<dbReference type="CDD" id="cd00106">
    <property type="entry name" value="KISc"/>
    <property type="match status" value="1"/>
</dbReference>
<evidence type="ECO:0000313" key="6">
    <source>
        <dbReference type="EMBL" id="OTA35804.1"/>
    </source>
</evidence>
<feature type="region of interest" description="Disordered" evidence="4">
    <location>
        <begin position="348"/>
        <end position="378"/>
    </location>
</feature>
<dbReference type="GO" id="GO:0005874">
    <property type="term" value="C:microtubule"/>
    <property type="evidence" value="ECO:0007669"/>
    <property type="project" value="UniProtKB-KW"/>
</dbReference>
<accession>A0A1Z5TIE7</accession>